<dbReference type="AlphaFoldDB" id="A0A166DQF5"/>
<dbReference type="FunFam" id="3.40.50.720:FF:000023">
    <property type="entry name" value="Ketol-acid reductoisomerase (NADP(+))"/>
    <property type="match status" value="1"/>
</dbReference>
<comment type="caution">
    <text evidence="11">Lacks conserved residue(s) required for the propagation of feature annotation.</text>
</comment>
<dbReference type="Gene3D" id="3.40.50.720">
    <property type="entry name" value="NAD(P)-binding Rossmann-like Domain"/>
    <property type="match status" value="1"/>
</dbReference>
<protein>
    <recommendedName>
        <fullName evidence="11">Ketol-acid reductoisomerase (NADP(+))</fullName>
        <shortName evidence="11">KARI</shortName>
        <ecNumber evidence="11">1.1.1.86</ecNumber>
    </recommendedName>
    <alternativeName>
        <fullName evidence="11">Acetohydroxy-acid isomeroreductase</fullName>
        <shortName evidence="11">AHIR</shortName>
    </alternativeName>
    <alternativeName>
        <fullName evidence="11">Alpha-keto-beta-hydroxylacyl reductoisomerase</fullName>
    </alternativeName>
</protein>
<dbReference type="Pfam" id="PF01450">
    <property type="entry name" value="KARI_C"/>
    <property type="match status" value="1"/>
</dbReference>
<evidence type="ECO:0000256" key="5">
    <source>
        <dbReference type="ARBA" id="ARBA00022723"/>
    </source>
</evidence>
<dbReference type="NCBIfam" id="NF009940">
    <property type="entry name" value="PRK13403.1"/>
    <property type="match status" value="1"/>
</dbReference>
<sequence>MKMYYEKDVDSEVLVGKTIAVIGYGSQGRGQSRNMADSGLNVVVGLREGGSSWKIAKSEGMNVKTIEEATKIADVIHILIPDEIQADTYNKSIAPNLEEGNTISFSHGYNIHFKYIKVPKNVNITMIAPKGPGSMVRRTYKEGFGIPGLVAVEQDATGNALQIALAMGKATGLAKAGILETSFKEETETDLFGEQAVLCGGVTELIKAGFDTLVEAGYQKEIAYFETCHELKLIVDLIYEKGFAGMWNDVSNTAEFGGFVRRERIINEESKKEMKKVLEEIQKGKFTKEWALENTANQPMLNRYRAIEAEENIEIVGKKLRKACGLEKSE</sequence>
<dbReference type="GO" id="GO:0016853">
    <property type="term" value="F:isomerase activity"/>
    <property type="evidence" value="ECO:0007669"/>
    <property type="project" value="UniProtKB-KW"/>
</dbReference>
<dbReference type="EC" id="1.1.1.86" evidence="11"/>
<dbReference type="InterPro" id="IPR000506">
    <property type="entry name" value="KARI_C"/>
</dbReference>
<comment type="catalytic activity">
    <reaction evidence="9">
        <text>(2R)-2,3-dihydroxy-3-methylbutanoate + NAD(+) = (2S)-2-acetolactate + NADH + H(+)</text>
        <dbReference type="Rhea" id="RHEA:30627"/>
        <dbReference type="ChEBI" id="CHEBI:15378"/>
        <dbReference type="ChEBI" id="CHEBI:49072"/>
        <dbReference type="ChEBI" id="CHEBI:57540"/>
        <dbReference type="ChEBI" id="CHEBI:57945"/>
        <dbReference type="ChEBI" id="CHEBI:58476"/>
        <dbReference type="EC" id="1.1.1.383"/>
    </reaction>
</comment>
<dbReference type="UniPathway" id="UPA00049">
    <property type="reaction ID" value="UER00060"/>
</dbReference>
<feature type="domain" description="KARI C-terminal knotted" evidence="14">
    <location>
        <begin position="182"/>
        <end position="327"/>
    </location>
</feature>
<dbReference type="HAMAP" id="MF_00435">
    <property type="entry name" value="IlvC"/>
    <property type="match status" value="1"/>
</dbReference>
<feature type="binding site" evidence="11 12">
    <location>
        <position position="251"/>
    </location>
    <ligand>
        <name>substrate</name>
    </ligand>
</feature>
<evidence type="ECO:0000256" key="11">
    <source>
        <dbReference type="HAMAP-Rule" id="MF_00435"/>
    </source>
</evidence>
<dbReference type="GO" id="GO:0009097">
    <property type="term" value="P:isoleucine biosynthetic process"/>
    <property type="evidence" value="ECO:0007669"/>
    <property type="project" value="UniProtKB-UniRule"/>
</dbReference>
<dbReference type="GO" id="GO:0009099">
    <property type="term" value="P:L-valine biosynthetic process"/>
    <property type="evidence" value="ECO:0007669"/>
    <property type="project" value="UniProtKB-UniRule"/>
</dbReference>
<keyword evidence="7 11" id="KW-0560">Oxidoreductase</keyword>
<dbReference type="RefSeq" id="WP_067089066.1">
    <property type="nucleotide sequence ID" value="NZ_LWMV01000025.1"/>
</dbReference>
<feature type="active site" evidence="11">
    <location>
        <position position="107"/>
    </location>
</feature>
<dbReference type="GO" id="GO:0050661">
    <property type="term" value="F:NADP binding"/>
    <property type="evidence" value="ECO:0007669"/>
    <property type="project" value="InterPro"/>
</dbReference>
<feature type="binding site" evidence="11">
    <location>
        <begin position="24"/>
        <end position="27"/>
    </location>
    <ligand>
        <name>NADP(+)</name>
        <dbReference type="ChEBI" id="CHEBI:58349"/>
    </ligand>
</feature>
<evidence type="ECO:0000256" key="9">
    <source>
        <dbReference type="ARBA" id="ARBA00050504"/>
    </source>
</evidence>
<feature type="binding site" evidence="11">
    <location>
        <position position="133"/>
    </location>
    <ligand>
        <name>NADP(+)</name>
        <dbReference type="ChEBI" id="CHEBI:58349"/>
    </ligand>
</feature>
<dbReference type="SUPFAM" id="SSF48179">
    <property type="entry name" value="6-phosphogluconate dehydrogenase C-terminal domain-like"/>
    <property type="match status" value="1"/>
</dbReference>
<comment type="caution">
    <text evidence="15">The sequence shown here is derived from an EMBL/GenBank/DDBJ whole genome shotgun (WGS) entry which is preliminary data.</text>
</comment>
<comment type="pathway">
    <text evidence="1 11">Amino-acid biosynthesis; L-valine biosynthesis; L-valine from pyruvate: step 2/4.</text>
</comment>
<comment type="pathway">
    <text evidence="2 11">Amino-acid biosynthesis; L-isoleucine biosynthesis; L-isoleucine from 2-oxobutanoate: step 2/4.</text>
</comment>
<keyword evidence="8 11" id="KW-0100">Branched-chain amino acid biosynthesis</keyword>
<dbReference type="InterPro" id="IPR008927">
    <property type="entry name" value="6-PGluconate_DH-like_C_sf"/>
</dbReference>
<evidence type="ECO:0000256" key="3">
    <source>
        <dbReference type="ARBA" id="ARBA00010318"/>
    </source>
</evidence>
<comment type="catalytic activity">
    <reaction evidence="11">
        <text>(2R,3R)-2,3-dihydroxy-3-methylpentanoate + NADP(+) = (S)-2-ethyl-2-hydroxy-3-oxobutanoate + NADPH + H(+)</text>
        <dbReference type="Rhea" id="RHEA:13493"/>
        <dbReference type="ChEBI" id="CHEBI:15378"/>
        <dbReference type="ChEBI" id="CHEBI:49256"/>
        <dbReference type="ChEBI" id="CHEBI:49258"/>
        <dbReference type="ChEBI" id="CHEBI:57783"/>
        <dbReference type="ChEBI" id="CHEBI:58349"/>
        <dbReference type="EC" id="1.1.1.86"/>
    </reaction>
</comment>
<dbReference type="PIRSF" id="PIRSF000116">
    <property type="entry name" value="IlvC_gammaproteo"/>
    <property type="match status" value="1"/>
</dbReference>
<name>A0A166DQF5_9EURY</name>
<dbReference type="NCBIfam" id="NF004017">
    <property type="entry name" value="PRK05479.1"/>
    <property type="match status" value="1"/>
</dbReference>
<dbReference type="EMBL" id="LWMV01000025">
    <property type="protein sequence ID" value="KZX15844.1"/>
    <property type="molecule type" value="Genomic_DNA"/>
</dbReference>
<comment type="cofactor">
    <cofactor evidence="11">
        <name>Mg(2+)</name>
        <dbReference type="ChEBI" id="CHEBI:18420"/>
    </cofactor>
    <text evidence="11">Binds 2 magnesium ions per subunit.</text>
</comment>
<reference evidence="15 16" key="1">
    <citation type="submission" date="2016-04" db="EMBL/GenBank/DDBJ databases">
        <title>Genome sequence of Methanobrevibacter curvatus DSM 11111.</title>
        <authorList>
            <person name="Poehlein A."/>
            <person name="Seedorf H."/>
            <person name="Daniel R."/>
        </authorList>
    </citation>
    <scope>NUCLEOTIDE SEQUENCE [LARGE SCALE GENOMIC DNA]</scope>
    <source>
        <strain evidence="15 16">DSM 11111</strain>
    </source>
</reference>
<gene>
    <name evidence="11 15" type="primary">ilvC</name>
    <name evidence="15" type="ORF">MBCUR_01910</name>
</gene>
<comment type="catalytic activity">
    <reaction evidence="10">
        <text>(2R)-2,3-dihydroxy-3-methylbutanoate + NADP(+) = (2S)-2-acetolactate + NADPH + H(+)</text>
        <dbReference type="Rhea" id="RHEA:22068"/>
        <dbReference type="ChEBI" id="CHEBI:15378"/>
        <dbReference type="ChEBI" id="CHEBI:49072"/>
        <dbReference type="ChEBI" id="CHEBI:57783"/>
        <dbReference type="ChEBI" id="CHEBI:58349"/>
        <dbReference type="ChEBI" id="CHEBI:58476"/>
        <dbReference type="EC" id="1.1.1.383"/>
    </reaction>
</comment>
<dbReference type="STRING" id="49547.MBCUR_01910"/>
<dbReference type="InterPro" id="IPR013116">
    <property type="entry name" value="KARI_N"/>
</dbReference>
<dbReference type="SUPFAM" id="SSF51735">
    <property type="entry name" value="NAD(P)-binding Rossmann-fold domains"/>
    <property type="match status" value="1"/>
</dbReference>
<feature type="domain" description="KARI N-terminal Rossmann" evidence="13">
    <location>
        <begin position="1"/>
        <end position="181"/>
    </location>
</feature>
<keyword evidence="15" id="KW-0413">Isomerase</keyword>
<comment type="similarity">
    <text evidence="3 11 12">Belongs to the ketol-acid reductoisomerase family.</text>
</comment>
<keyword evidence="16" id="KW-1185">Reference proteome</keyword>
<evidence type="ECO:0000256" key="8">
    <source>
        <dbReference type="ARBA" id="ARBA00023304"/>
    </source>
</evidence>
<comment type="function">
    <text evidence="11">Involved in the biosynthesis of branched-chain amino acids (BCAA). Catalyzes an alkyl-migration followed by a ketol-acid reduction of (S)-2-acetolactate (S2AL) to yield (R)-2,3-dihydroxy-isovalerate. In the isomerase reaction, S2AL is rearranged via a Mg-dependent methyl migration to produce 3-hydroxy-3-methyl-2-ketobutyrate (HMKB). In the reductase reaction, this 2-ketoacid undergoes a metal-dependent reduction by NADPH to yield (R)-2,3-dihydroxy-isovalerate.</text>
</comment>
<keyword evidence="4 11" id="KW-0028">Amino-acid biosynthesis</keyword>
<keyword evidence="6 11" id="KW-0460">Magnesium</keyword>
<evidence type="ECO:0000256" key="4">
    <source>
        <dbReference type="ARBA" id="ARBA00022605"/>
    </source>
</evidence>
<evidence type="ECO:0000259" key="14">
    <source>
        <dbReference type="PROSITE" id="PS51851"/>
    </source>
</evidence>
<dbReference type="GO" id="GO:0000287">
    <property type="term" value="F:magnesium ion binding"/>
    <property type="evidence" value="ECO:0007669"/>
    <property type="project" value="UniProtKB-UniRule"/>
</dbReference>
<dbReference type="PATRIC" id="fig|49547.3.peg.201"/>
<evidence type="ECO:0000256" key="1">
    <source>
        <dbReference type="ARBA" id="ARBA00004864"/>
    </source>
</evidence>
<dbReference type="PANTHER" id="PTHR21371:SF1">
    <property type="entry name" value="KETOL-ACID REDUCTOISOMERASE, MITOCHONDRIAL"/>
    <property type="match status" value="1"/>
</dbReference>
<dbReference type="PANTHER" id="PTHR21371">
    <property type="entry name" value="KETOL-ACID REDUCTOISOMERASE, MITOCHONDRIAL"/>
    <property type="match status" value="1"/>
</dbReference>
<feature type="binding site" evidence="11 12">
    <location>
        <position position="190"/>
    </location>
    <ligand>
        <name>Mg(2+)</name>
        <dbReference type="ChEBI" id="CHEBI:18420"/>
        <label>1</label>
    </ligand>
</feature>
<dbReference type="Pfam" id="PF07991">
    <property type="entry name" value="KARI_N"/>
    <property type="match status" value="1"/>
</dbReference>
<evidence type="ECO:0000256" key="7">
    <source>
        <dbReference type="ARBA" id="ARBA00023002"/>
    </source>
</evidence>
<dbReference type="InterPro" id="IPR014359">
    <property type="entry name" value="KARI_prok"/>
</dbReference>
<evidence type="ECO:0000313" key="15">
    <source>
        <dbReference type="EMBL" id="KZX15844.1"/>
    </source>
</evidence>
<evidence type="ECO:0000259" key="13">
    <source>
        <dbReference type="PROSITE" id="PS51850"/>
    </source>
</evidence>
<dbReference type="GO" id="GO:0004455">
    <property type="term" value="F:ketol-acid reductoisomerase activity"/>
    <property type="evidence" value="ECO:0007669"/>
    <property type="project" value="UniProtKB-UniRule"/>
</dbReference>
<dbReference type="InterPro" id="IPR013023">
    <property type="entry name" value="KARI"/>
</dbReference>
<dbReference type="Proteomes" id="UP000077245">
    <property type="component" value="Unassembled WGS sequence"/>
</dbReference>
<dbReference type="OrthoDB" id="6064at2157"/>
<evidence type="ECO:0000256" key="12">
    <source>
        <dbReference type="PROSITE-ProRule" id="PRU01198"/>
    </source>
</evidence>
<feature type="binding site" evidence="11 12">
    <location>
        <position position="230"/>
    </location>
    <ligand>
        <name>Mg(2+)</name>
        <dbReference type="ChEBI" id="CHEBI:18420"/>
        <label>2</label>
    </ligand>
</feature>
<feature type="binding site" evidence="11 12">
    <location>
        <position position="190"/>
    </location>
    <ligand>
        <name>Mg(2+)</name>
        <dbReference type="ChEBI" id="CHEBI:18420"/>
        <label>2</label>
    </ligand>
</feature>
<dbReference type="NCBIfam" id="TIGR00465">
    <property type="entry name" value="ilvC"/>
    <property type="match status" value="1"/>
</dbReference>
<dbReference type="UniPathway" id="UPA00047">
    <property type="reaction ID" value="UER00056"/>
</dbReference>
<evidence type="ECO:0000313" key="16">
    <source>
        <dbReference type="Proteomes" id="UP000077245"/>
    </source>
</evidence>
<dbReference type="InterPro" id="IPR036291">
    <property type="entry name" value="NAD(P)-bd_dom_sf"/>
</dbReference>
<organism evidence="15 16">
    <name type="scientific">Methanobrevibacter curvatus</name>
    <dbReference type="NCBI Taxonomy" id="49547"/>
    <lineage>
        <taxon>Archaea</taxon>
        <taxon>Methanobacteriati</taxon>
        <taxon>Methanobacteriota</taxon>
        <taxon>Methanomada group</taxon>
        <taxon>Methanobacteria</taxon>
        <taxon>Methanobacteriales</taxon>
        <taxon>Methanobacteriaceae</taxon>
        <taxon>Methanobrevibacter</taxon>
    </lineage>
</organism>
<proteinExistence type="inferred from homology"/>
<evidence type="ECO:0000256" key="2">
    <source>
        <dbReference type="ARBA" id="ARBA00004885"/>
    </source>
</evidence>
<feature type="binding site" evidence="11">
    <location>
        <position position="52"/>
    </location>
    <ligand>
        <name>NADP(+)</name>
        <dbReference type="ChEBI" id="CHEBI:58349"/>
    </ligand>
</feature>
<dbReference type="PROSITE" id="PS51850">
    <property type="entry name" value="KARI_N"/>
    <property type="match status" value="1"/>
</dbReference>
<dbReference type="Gene3D" id="6.10.240.10">
    <property type="match status" value="1"/>
</dbReference>
<feature type="binding site" evidence="11 12">
    <location>
        <position position="226"/>
    </location>
    <ligand>
        <name>Mg(2+)</name>
        <dbReference type="ChEBI" id="CHEBI:18420"/>
        <label>2</label>
    </ligand>
</feature>
<comment type="catalytic activity">
    <reaction evidence="11">
        <text>(2R)-2,3-dihydroxy-3-methylbutanoate + NADP(+) = (2S)-2-acetolactate + NADPH + H(+)</text>
        <dbReference type="Rhea" id="RHEA:22068"/>
        <dbReference type="ChEBI" id="CHEBI:15378"/>
        <dbReference type="ChEBI" id="CHEBI:49072"/>
        <dbReference type="ChEBI" id="CHEBI:57783"/>
        <dbReference type="ChEBI" id="CHEBI:58349"/>
        <dbReference type="ChEBI" id="CHEBI:58476"/>
        <dbReference type="EC" id="1.1.1.86"/>
    </reaction>
</comment>
<feature type="binding site" evidence="11 12">
    <location>
        <position position="194"/>
    </location>
    <ligand>
        <name>Mg(2+)</name>
        <dbReference type="ChEBI" id="CHEBI:18420"/>
        <label>1</label>
    </ligand>
</feature>
<evidence type="ECO:0000256" key="10">
    <source>
        <dbReference type="ARBA" id="ARBA00052344"/>
    </source>
</evidence>
<evidence type="ECO:0000256" key="6">
    <source>
        <dbReference type="ARBA" id="ARBA00022842"/>
    </source>
</evidence>
<accession>A0A166DQF5</accession>
<dbReference type="PROSITE" id="PS51851">
    <property type="entry name" value="KARI_C"/>
    <property type="match status" value="1"/>
</dbReference>
<feature type="binding site" evidence="11">
    <location>
        <position position="47"/>
    </location>
    <ligand>
        <name>NADP(+)</name>
        <dbReference type="ChEBI" id="CHEBI:58349"/>
    </ligand>
</feature>
<keyword evidence="5 11" id="KW-0479">Metal-binding</keyword>
<keyword evidence="11" id="KW-0521">NADP</keyword>